<organism evidence="2 3">
    <name type="scientific">Setomelanomma holmii</name>
    <dbReference type="NCBI Taxonomy" id="210430"/>
    <lineage>
        <taxon>Eukaryota</taxon>
        <taxon>Fungi</taxon>
        <taxon>Dikarya</taxon>
        <taxon>Ascomycota</taxon>
        <taxon>Pezizomycotina</taxon>
        <taxon>Dothideomycetes</taxon>
        <taxon>Pleosporomycetidae</taxon>
        <taxon>Pleosporales</taxon>
        <taxon>Pleosporineae</taxon>
        <taxon>Phaeosphaeriaceae</taxon>
        <taxon>Setomelanomma</taxon>
    </lineage>
</organism>
<dbReference type="EMBL" id="ML978215">
    <property type="protein sequence ID" value="KAF2028243.1"/>
    <property type="molecule type" value="Genomic_DNA"/>
</dbReference>
<evidence type="ECO:0000256" key="1">
    <source>
        <dbReference type="SAM" id="MobiDB-lite"/>
    </source>
</evidence>
<dbReference type="AlphaFoldDB" id="A0A9P4H4W1"/>
<dbReference type="OrthoDB" id="5337308at2759"/>
<accession>A0A9P4H4W1</accession>
<keyword evidence="3" id="KW-1185">Reference proteome</keyword>
<feature type="compositionally biased region" description="Pro residues" evidence="1">
    <location>
        <begin position="18"/>
        <end position="29"/>
    </location>
</feature>
<gene>
    <name evidence="2" type="ORF">EK21DRAFT_114017</name>
</gene>
<evidence type="ECO:0000313" key="3">
    <source>
        <dbReference type="Proteomes" id="UP000799777"/>
    </source>
</evidence>
<feature type="region of interest" description="Disordered" evidence="1">
    <location>
        <begin position="1"/>
        <end position="31"/>
    </location>
</feature>
<name>A0A9P4H4W1_9PLEO</name>
<reference evidence="2" key="1">
    <citation type="journal article" date="2020" name="Stud. Mycol.">
        <title>101 Dothideomycetes genomes: a test case for predicting lifestyles and emergence of pathogens.</title>
        <authorList>
            <person name="Haridas S."/>
            <person name="Albert R."/>
            <person name="Binder M."/>
            <person name="Bloem J."/>
            <person name="Labutti K."/>
            <person name="Salamov A."/>
            <person name="Andreopoulos B."/>
            <person name="Baker S."/>
            <person name="Barry K."/>
            <person name="Bills G."/>
            <person name="Bluhm B."/>
            <person name="Cannon C."/>
            <person name="Castanera R."/>
            <person name="Culley D."/>
            <person name="Daum C."/>
            <person name="Ezra D."/>
            <person name="Gonzalez J."/>
            <person name="Henrissat B."/>
            <person name="Kuo A."/>
            <person name="Liang C."/>
            <person name="Lipzen A."/>
            <person name="Lutzoni F."/>
            <person name="Magnuson J."/>
            <person name="Mondo S."/>
            <person name="Nolan M."/>
            <person name="Ohm R."/>
            <person name="Pangilinan J."/>
            <person name="Park H.-J."/>
            <person name="Ramirez L."/>
            <person name="Alfaro M."/>
            <person name="Sun H."/>
            <person name="Tritt A."/>
            <person name="Yoshinaga Y."/>
            <person name="Zwiers L.-H."/>
            <person name="Turgeon B."/>
            <person name="Goodwin S."/>
            <person name="Spatafora J."/>
            <person name="Crous P."/>
            <person name="Grigoriev I."/>
        </authorList>
    </citation>
    <scope>NUCLEOTIDE SEQUENCE</scope>
    <source>
        <strain evidence="2">CBS 110217</strain>
    </source>
</reference>
<proteinExistence type="predicted"/>
<sequence length="436" mass="49227">MTAGLVQASTTPELAAPAPIPPDPFPNPSTPYGKAVCRGNRLLLGMTLSRELAGNHVTPLDSQWVGELRTEMDKWAYKDESDHPDLDVDCDVYSPQAGYFVRGIRILADISQVMGQWWFKQMLQYVFPKSQACVLPSSKVYHHLQYTKFGISKAEDDEETHARKQNIYWYCYSFQDIANWLQNAVIWDPNGDYPSVSDQKYKVDGKEYRVTDAKFAMGVNAKDGVLYFLHRVSPQSTAQKLWGRVPSSDELPTLRASSDIAWSFWNCHMDQDKKPIKDITKIFSMSVTNVETMGIIRKALSEWEPLPGQHKVVTPRPFLGTTFDTSGIPGAALLGSPNGVGAGFCIAQHRLQLENKWILKITVFSDDDSFFPTMPNLLFWVKDLPLEEKKPPPESEKGEKRRIAPGLLTNVTETRVSKRGIDGKSIVREHIYRAKL</sequence>
<comment type="caution">
    <text evidence="2">The sequence shown here is derived from an EMBL/GenBank/DDBJ whole genome shotgun (WGS) entry which is preliminary data.</text>
</comment>
<evidence type="ECO:0000313" key="2">
    <source>
        <dbReference type="EMBL" id="KAF2028243.1"/>
    </source>
</evidence>
<dbReference type="Proteomes" id="UP000799777">
    <property type="component" value="Unassembled WGS sequence"/>
</dbReference>
<protein>
    <submittedName>
        <fullName evidence="2">Uncharacterized protein</fullName>
    </submittedName>
</protein>